<evidence type="ECO:0008006" key="3">
    <source>
        <dbReference type="Google" id="ProtNLM"/>
    </source>
</evidence>
<dbReference type="Proteomes" id="UP000652681">
    <property type="component" value="Unassembled WGS sequence"/>
</dbReference>
<dbReference type="InterPro" id="IPR029044">
    <property type="entry name" value="Nucleotide-diphossugar_trans"/>
</dbReference>
<dbReference type="RefSeq" id="WP_163492390.1">
    <property type="nucleotide sequence ID" value="NZ_JACVEL010000001.1"/>
</dbReference>
<name>A0A8J6PGW5_9FLAO</name>
<dbReference type="AlphaFoldDB" id="A0A8J6PGW5"/>
<accession>A0A8J6PGW5</accession>
<dbReference type="Gene3D" id="3.90.550.10">
    <property type="entry name" value="Spore Coat Polysaccharide Biosynthesis Protein SpsA, Chain A"/>
    <property type="match status" value="1"/>
</dbReference>
<dbReference type="EMBL" id="JACVEL010000001">
    <property type="protein sequence ID" value="MBC9811129.1"/>
    <property type="molecule type" value="Genomic_DNA"/>
</dbReference>
<dbReference type="SUPFAM" id="SSF53448">
    <property type="entry name" value="Nucleotide-diphospho-sugar transferases"/>
    <property type="match status" value="1"/>
</dbReference>
<comment type="caution">
    <text evidence="1">The sequence shown here is derived from an EMBL/GenBank/DDBJ whole genome shotgun (WGS) entry which is preliminary data.</text>
</comment>
<sequence>MKTAVCTISTKSHLFKSYALLESVRKYSGADLFCLTTDTNEQPELAFIHHSVLESLDSARAEKIKQRYKNNPDKLRWALKPVYLKYLIERGYDNVIYVDNDIFFYASPDFLFEKLETASFLLTPHFYKAHPHKEQNWLEANFRVGLYNAGFIGAGKNALHILDWWIDCCTYNIKKAYWRGLFDDQKYLDLIPVLFDHVEIIKHRGCNFAGWNEEEAVLQKTGTNELLINNDPLIFIHFAQLSIERFSQPQSMAHDAFNAYLSQLQKHKPGFTFQSKKLTTSSFSTYFYYLRWKFVRLFESKLL</sequence>
<proteinExistence type="predicted"/>
<evidence type="ECO:0000313" key="1">
    <source>
        <dbReference type="EMBL" id="MBC9811129.1"/>
    </source>
</evidence>
<evidence type="ECO:0000313" key="2">
    <source>
        <dbReference type="Proteomes" id="UP000652681"/>
    </source>
</evidence>
<organism evidence="1 2">
    <name type="scientific">Taishania pollutisoli</name>
    <dbReference type="NCBI Taxonomy" id="2766479"/>
    <lineage>
        <taxon>Bacteria</taxon>
        <taxon>Pseudomonadati</taxon>
        <taxon>Bacteroidota</taxon>
        <taxon>Flavobacteriia</taxon>
        <taxon>Flavobacteriales</taxon>
        <taxon>Crocinitomicaceae</taxon>
        <taxon>Taishania</taxon>
    </lineage>
</organism>
<gene>
    <name evidence="1" type="ORF">H9Y05_01460</name>
</gene>
<keyword evidence="2" id="KW-1185">Reference proteome</keyword>
<reference evidence="1" key="1">
    <citation type="submission" date="2020-09" db="EMBL/GenBank/DDBJ databases">
        <title>Taishania pollutisoli gen. nov., sp. nov., Isolated from Tetrabromobisphenol A-Contaminated Soil.</title>
        <authorList>
            <person name="Chen Q."/>
        </authorList>
    </citation>
    <scope>NUCLEOTIDE SEQUENCE</scope>
    <source>
        <strain evidence="1">CZZ-1</strain>
    </source>
</reference>
<protein>
    <recommendedName>
        <fullName evidence="3">Glycosyl transferase</fullName>
    </recommendedName>
</protein>